<dbReference type="Proteomes" id="UP001458880">
    <property type="component" value="Unassembled WGS sequence"/>
</dbReference>
<dbReference type="SMART" id="SM00184">
    <property type="entry name" value="RING"/>
    <property type="match status" value="1"/>
</dbReference>
<dbReference type="Gene3D" id="3.30.40.10">
    <property type="entry name" value="Zinc/RING finger domain, C3HC4 (zinc finger)"/>
    <property type="match status" value="2"/>
</dbReference>
<dbReference type="InterPro" id="IPR013083">
    <property type="entry name" value="Znf_RING/FYVE/PHD"/>
</dbReference>
<dbReference type="Pfam" id="PF21361">
    <property type="entry name" value="Sina_ZnF"/>
    <property type="match status" value="1"/>
</dbReference>
<accession>A0AAW1LPB8</accession>
<name>A0AAW1LPB8_POPJA</name>
<reference evidence="6 7" key="1">
    <citation type="journal article" date="2024" name="BMC Genomics">
        <title>De novo assembly and annotation of Popillia japonica's genome with initial clues to its potential as an invasive pest.</title>
        <authorList>
            <person name="Cucini C."/>
            <person name="Boschi S."/>
            <person name="Funari R."/>
            <person name="Cardaioli E."/>
            <person name="Iannotti N."/>
            <person name="Marturano G."/>
            <person name="Paoli F."/>
            <person name="Bruttini M."/>
            <person name="Carapelli A."/>
            <person name="Frati F."/>
            <person name="Nardi F."/>
        </authorList>
    </citation>
    <scope>NUCLEOTIDE SEQUENCE [LARGE SCALE GENOMIC DNA]</scope>
    <source>
        <strain evidence="6">DMR45628</strain>
    </source>
</reference>
<dbReference type="GO" id="GO:0009116">
    <property type="term" value="P:nucleoside metabolic process"/>
    <property type="evidence" value="ECO:0007669"/>
    <property type="project" value="InterPro"/>
</dbReference>
<keyword evidence="3" id="KW-0862">Zinc</keyword>
<dbReference type="SUPFAM" id="SSF53167">
    <property type="entry name" value="Purine and uridine phosphorylases"/>
    <property type="match status" value="1"/>
</dbReference>
<dbReference type="AlphaFoldDB" id="A0AAW1LPB8"/>
<dbReference type="PANTHER" id="PTHR47705">
    <property type="entry name" value="AGAP000321-PA"/>
    <property type="match status" value="1"/>
</dbReference>
<keyword evidence="1" id="KW-0479">Metal-binding</keyword>
<dbReference type="InterPro" id="IPR035994">
    <property type="entry name" value="Nucleoside_phosphorylase_sf"/>
</dbReference>
<dbReference type="InterPro" id="IPR049548">
    <property type="entry name" value="Sina-like_RING"/>
</dbReference>
<dbReference type="InterPro" id="IPR001841">
    <property type="entry name" value="Znf_RING"/>
</dbReference>
<feature type="domain" description="RING-type" evidence="5">
    <location>
        <begin position="283"/>
        <end position="318"/>
    </location>
</feature>
<dbReference type="SUPFAM" id="SSF57850">
    <property type="entry name" value="RING/U-box"/>
    <property type="match status" value="1"/>
</dbReference>
<dbReference type="Gene3D" id="3.40.50.1580">
    <property type="entry name" value="Nucleoside phosphorylase domain"/>
    <property type="match status" value="1"/>
</dbReference>
<protein>
    <submittedName>
        <fullName evidence="6">Seven in absentia protein family</fullName>
    </submittedName>
</protein>
<evidence type="ECO:0000313" key="6">
    <source>
        <dbReference type="EMBL" id="KAK9737299.1"/>
    </source>
</evidence>
<sequence>MFGTTQPNTTSTSQNSTFNCGTSGLSFNFGLTGVTLGETPLGGQRSTTATNQLKEGFLTNTLPDDVLEYCKCNYCNCYATVAPIRMIDNKIACGRCKRDTEGARNTGCKSILKWETIDAHEKVCNYKVIRCTVANCEWENAKLLLKTHFEEKHSDEIIHSRRGVVVNLQEKNSLNYLYVSKNNLFLVQLCNDGEKINHQIKFFCTSFERSIYVYDICVYDAQKKLTYLNQKLQSFDDETGVCNTGLTANELQLFFTENKVNILFEIKRFGNDPGNLSMQNIECPVCFEPMLENIMIGVCGHSVCQKCKPSLQNCPSCRSPFGISNSSSSFGGSSPAAKRVSDIRESNVYTLGNIGAHRIVCTKLPTVGHTREAMTAAGNTTTRLLGTFQKVDYVFLVGVGGGVPHYTDYNKHVRLGDVVISCPSKEKYVYVYCKNAKQTDKGYEFEIKPYRPSNTNLQLIASDLKAASRNQESCEVPWVGYLKQGLATLGSQTEQDFTPPSIETDKLYMSIGERDLIEVAHPIPQNSTAKRQDGCPRIHLSPIAAGRQIVKSDQLRQQFASQYGALAFDSEFDAVIESVLGNCKDSFICIRGISDYKDGTRRKEWQPYASLAAAAVMKAIICGMEAPTNV</sequence>
<evidence type="ECO:0000256" key="1">
    <source>
        <dbReference type="ARBA" id="ARBA00022723"/>
    </source>
</evidence>
<dbReference type="GO" id="GO:0003824">
    <property type="term" value="F:catalytic activity"/>
    <property type="evidence" value="ECO:0007669"/>
    <property type="project" value="InterPro"/>
</dbReference>
<dbReference type="GO" id="GO:0008270">
    <property type="term" value="F:zinc ion binding"/>
    <property type="evidence" value="ECO:0007669"/>
    <property type="project" value="UniProtKB-KW"/>
</dbReference>
<comment type="caution">
    <text evidence="6">The sequence shown here is derived from an EMBL/GenBank/DDBJ whole genome shotgun (WGS) entry which is preliminary data.</text>
</comment>
<proteinExistence type="predicted"/>
<dbReference type="EMBL" id="JASPKY010000101">
    <property type="protein sequence ID" value="KAK9737299.1"/>
    <property type="molecule type" value="Genomic_DNA"/>
</dbReference>
<dbReference type="PANTHER" id="PTHR47705:SF1">
    <property type="entry name" value="PNP_UDP_1 DOMAIN-CONTAINING PROTEIN"/>
    <property type="match status" value="1"/>
</dbReference>
<evidence type="ECO:0000256" key="3">
    <source>
        <dbReference type="ARBA" id="ARBA00022833"/>
    </source>
</evidence>
<keyword evidence="7" id="KW-1185">Reference proteome</keyword>
<evidence type="ECO:0000256" key="4">
    <source>
        <dbReference type="PROSITE-ProRule" id="PRU00175"/>
    </source>
</evidence>
<evidence type="ECO:0000259" key="5">
    <source>
        <dbReference type="PROSITE" id="PS50089"/>
    </source>
</evidence>
<organism evidence="6 7">
    <name type="scientific">Popillia japonica</name>
    <name type="common">Japanese beetle</name>
    <dbReference type="NCBI Taxonomy" id="7064"/>
    <lineage>
        <taxon>Eukaryota</taxon>
        <taxon>Metazoa</taxon>
        <taxon>Ecdysozoa</taxon>
        <taxon>Arthropoda</taxon>
        <taxon>Hexapoda</taxon>
        <taxon>Insecta</taxon>
        <taxon>Pterygota</taxon>
        <taxon>Neoptera</taxon>
        <taxon>Endopterygota</taxon>
        <taxon>Coleoptera</taxon>
        <taxon>Polyphaga</taxon>
        <taxon>Scarabaeiformia</taxon>
        <taxon>Scarabaeidae</taxon>
        <taxon>Rutelinae</taxon>
        <taxon>Popillia</taxon>
    </lineage>
</organism>
<dbReference type="PROSITE" id="PS50089">
    <property type="entry name" value="ZF_RING_2"/>
    <property type="match status" value="1"/>
</dbReference>
<dbReference type="SUPFAM" id="SSF49599">
    <property type="entry name" value="TRAF domain-like"/>
    <property type="match status" value="1"/>
</dbReference>
<evidence type="ECO:0000256" key="2">
    <source>
        <dbReference type="ARBA" id="ARBA00022771"/>
    </source>
</evidence>
<evidence type="ECO:0000313" key="7">
    <source>
        <dbReference type="Proteomes" id="UP001458880"/>
    </source>
</evidence>
<dbReference type="Pfam" id="PF21362">
    <property type="entry name" value="Sina_RING"/>
    <property type="match status" value="1"/>
</dbReference>
<gene>
    <name evidence="6" type="ORF">QE152_g10800</name>
</gene>
<keyword evidence="2 4" id="KW-0863">Zinc-finger</keyword>